<gene>
    <name evidence="2" type="ORF">PAPYR_13524</name>
</gene>
<proteinExistence type="predicted"/>
<protein>
    <submittedName>
        <fullName evidence="2">Uncharacterized protein</fullName>
    </submittedName>
</protein>
<evidence type="ECO:0000256" key="1">
    <source>
        <dbReference type="SAM" id="MobiDB-lite"/>
    </source>
</evidence>
<feature type="region of interest" description="Disordered" evidence="1">
    <location>
        <begin position="126"/>
        <end position="161"/>
    </location>
</feature>
<reference evidence="2" key="1">
    <citation type="journal article" date="2022" name="bioRxiv">
        <title>Genomics of Preaxostyla Flagellates Illuminates Evolutionary Transitions and the Path Towards Mitochondrial Loss.</title>
        <authorList>
            <person name="Novak L.V.F."/>
            <person name="Treitli S.C."/>
            <person name="Pyrih J."/>
            <person name="Halakuc P."/>
            <person name="Pipaliya S.V."/>
            <person name="Vacek V."/>
            <person name="Brzon O."/>
            <person name="Soukal P."/>
            <person name="Eme L."/>
            <person name="Dacks J.B."/>
            <person name="Karnkowska A."/>
            <person name="Elias M."/>
            <person name="Hampl V."/>
        </authorList>
    </citation>
    <scope>NUCLEOTIDE SEQUENCE</scope>
    <source>
        <strain evidence="2">RCP-MX</strain>
    </source>
</reference>
<dbReference type="EMBL" id="JAPMOS010000606">
    <property type="protein sequence ID" value="KAJ4452371.1"/>
    <property type="molecule type" value="Genomic_DNA"/>
</dbReference>
<dbReference type="Proteomes" id="UP001141327">
    <property type="component" value="Unassembled WGS sequence"/>
</dbReference>
<comment type="caution">
    <text evidence="2">The sequence shown here is derived from an EMBL/GenBank/DDBJ whole genome shotgun (WGS) entry which is preliminary data.</text>
</comment>
<accession>A0ABQ8U3M8</accession>
<keyword evidence="3" id="KW-1185">Reference proteome</keyword>
<evidence type="ECO:0000313" key="3">
    <source>
        <dbReference type="Proteomes" id="UP001141327"/>
    </source>
</evidence>
<sequence>MGASMFANPNQVQANLQAILTSLQSQLRDRSAAERLGRSSRPSGSGVGPEVPAEWEDFRAAIRGGHFPVRQEVSYEQVLTEYAFDFAPPQGPTPPQIQGPWACTVTLTRPESLALLGDGGRAGALARVALPEARHPAPGGPPAGGRPPGRQPPLLGQPARG</sequence>
<feature type="compositionally biased region" description="Low complexity" evidence="1">
    <location>
        <begin position="39"/>
        <end position="52"/>
    </location>
</feature>
<evidence type="ECO:0000313" key="2">
    <source>
        <dbReference type="EMBL" id="KAJ4452371.1"/>
    </source>
</evidence>
<organism evidence="2 3">
    <name type="scientific">Paratrimastix pyriformis</name>
    <dbReference type="NCBI Taxonomy" id="342808"/>
    <lineage>
        <taxon>Eukaryota</taxon>
        <taxon>Metamonada</taxon>
        <taxon>Preaxostyla</taxon>
        <taxon>Paratrimastigidae</taxon>
        <taxon>Paratrimastix</taxon>
    </lineage>
</organism>
<name>A0ABQ8U3M8_9EUKA</name>
<feature type="region of interest" description="Disordered" evidence="1">
    <location>
        <begin position="30"/>
        <end position="52"/>
    </location>
</feature>
<feature type="compositionally biased region" description="Pro residues" evidence="1">
    <location>
        <begin position="138"/>
        <end position="151"/>
    </location>
</feature>
<feature type="compositionally biased region" description="Low complexity" evidence="1">
    <location>
        <begin position="152"/>
        <end position="161"/>
    </location>
</feature>